<sequence length="280" mass="32025">MTTMDSEGPGEIILSAKELYYVVSLLGEKSLPNGDMEAFILKSSGSDVDARIWQEGREQLISRGCILPGPDGEFHISVSLLSVISHMLLANKAYMLQYTVDGREYEELQYISETRIIRMECLGKEEGQYRVTDLNIDEGERIYSFEGTEQKLKNPGELPALLLSRSQFAEIVSQAQQLEIEELMLQLSNTTDDQESVIALARCIKSNTSSGSLRFYSWDEHDWEVQSVKFINNYHMNWLLRTSVKEDEDWMIATPTSMENIQEMIRDWCGLTSHDIQEQV</sequence>
<name>A0ABQ1W4P5_9BACL</name>
<protein>
    <submittedName>
        <fullName evidence="1">Uncharacterized protein</fullName>
    </submittedName>
</protein>
<reference evidence="2" key="1">
    <citation type="journal article" date="2019" name="Int. J. Syst. Evol. Microbiol.">
        <title>The Global Catalogue of Microorganisms (GCM) 10K type strain sequencing project: providing services to taxonomists for standard genome sequencing and annotation.</title>
        <authorList>
            <consortium name="The Broad Institute Genomics Platform"/>
            <consortium name="The Broad Institute Genome Sequencing Center for Infectious Disease"/>
            <person name="Wu L."/>
            <person name="Ma J."/>
        </authorList>
    </citation>
    <scope>NUCLEOTIDE SEQUENCE [LARGE SCALE GENOMIC DNA]</scope>
    <source>
        <strain evidence="2">CGMCC 1.15420</strain>
    </source>
</reference>
<comment type="caution">
    <text evidence="1">The sequence shown here is derived from an EMBL/GenBank/DDBJ whole genome shotgun (WGS) entry which is preliminary data.</text>
</comment>
<organism evidence="1 2">
    <name type="scientific">Paenibacillus aceti</name>
    <dbReference type="NCBI Taxonomy" id="1820010"/>
    <lineage>
        <taxon>Bacteria</taxon>
        <taxon>Bacillati</taxon>
        <taxon>Bacillota</taxon>
        <taxon>Bacilli</taxon>
        <taxon>Bacillales</taxon>
        <taxon>Paenibacillaceae</taxon>
        <taxon>Paenibacillus</taxon>
    </lineage>
</organism>
<dbReference type="RefSeq" id="WP_120461513.1">
    <property type="nucleotide sequence ID" value="NZ_BMIW01000040.1"/>
</dbReference>
<dbReference type="Proteomes" id="UP000608420">
    <property type="component" value="Unassembled WGS sequence"/>
</dbReference>
<gene>
    <name evidence="1" type="ORF">GCM10010913_41060</name>
</gene>
<dbReference type="EMBL" id="BMIW01000040">
    <property type="protein sequence ID" value="GGG14960.1"/>
    <property type="molecule type" value="Genomic_DNA"/>
</dbReference>
<accession>A0ABQ1W4P5</accession>
<evidence type="ECO:0000313" key="2">
    <source>
        <dbReference type="Proteomes" id="UP000608420"/>
    </source>
</evidence>
<evidence type="ECO:0000313" key="1">
    <source>
        <dbReference type="EMBL" id="GGG14960.1"/>
    </source>
</evidence>
<proteinExistence type="predicted"/>
<keyword evidence="2" id="KW-1185">Reference proteome</keyword>